<evidence type="ECO:0008006" key="3">
    <source>
        <dbReference type="Google" id="ProtNLM"/>
    </source>
</evidence>
<accession>A0ABD5P8F6</accession>
<proteinExistence type="predicted"/>
<name>A0ABD5P8F6_9EURY</name>
<evidence type="ECO:0000313" key="1">
    <source>
        <dbReference type="EMBL" id="MFC4357172.1"/>
    </source>
</evidence>
<dbReference type="AlphaFoldDB" id="A0ABD5P8F6"/>
<gene>
    <name evidence="1" type="ORF">ACFO0N_04310</name>
</gene>
<keyword evidence="2" id="KW-1185">Reference proteome</keyword>
<evidence type="ECO:0000313" key="2">
    <source>
        <dbReference type="Proteomes" id="UP001595921"/>
    </source>
</evidence>
<reference evidence="1 2" key="1">
    <citation type="journal article" date="2019" name="Int. J. Syst. Evol. Microbiol.">
        <title>The Global Catalogue of Microorganisms (GCM) 10K type strain sequencing project: providing services to taxonomists for standard genome sequencing and annotation.</title>
        <authorList>
            <consortium name="The Broad Institute Genomics Platform"/>
            <consortium name="The Broad Institute Genome Sequencing Center for Infectious Disease"/>
            <person name="Wu L."/>
            <person name="Ma J."/>
        </authorList>
    </citation>
    <scope>NUCLEOTIDE SEQUENCE [LARGE SCALE GENOMIC DNA]</scope>
    <source>
        <strain evidence="1 2">CGMCC 1.12553</strain>
    </source>
</reference>
<sequence length="70" mass="7778">MTTERRCPDCGVDMAKTTPVTTFQGDSLRLRTGKSRGGVLGKLGFEEEVQPFAYVCPECGLTRFYVDPEE</sequence>
<dbReference type="EMBL" id="JBHSDS010000003">
    <property type="protein sequence ID" value="MFC4357172.1"/>
    <property type="molecule type" value="Genomic_DNA"/>
</dbReference>
<organism evidence="1 2">
    <name type="scientific">Halobium salinum</name>
    <dbReference type="NCBI Taxonomy" id="1364940"/>
    <lineage>
        <taxon>Archaea</taxon>
        <taxon>Methanobacteriati</taxon>
        <taxon>Methanobacteriota</taxon>
        <taxon>Stenosarchaea group</taxon>
        <taxon>Halobacteria</taxon>
        <taxon>Halobacteriales</taxon>
        <taxon>Haloferacaceae</taxon>
        <taxon>Halobium</taxon>
    </lineage>
</organism>
<protein>
    <recommendedName>
        <fullName evidence="3">Small CPxCG-related zinc finger protein</fullName>
    </recommendedName>
</protein>
<comment type="caution">
    <text evidence="1">The sequence shown here is derived from an EMBL/GenBank/DDBJ whole genome shotgun (WGS) entry which is preliminary data.</text>
</comment>
<dbReference type="Proteomes" id="UP001595921">
    <property type="component" value="Unassembled WGS sequence"/>
</dbReference>
<dbReference type="RefSeq" id="WP_267622525.1">
    <property type="nucleotide sequence ID" value="NZ_JAODIW010000006.1"/>
</dbReference>